<dbReference type="HOGENOM" id="CLU_026719_2_1_0"/>
<dbReference type="PANTHER" id="PTHR43734">
    <property type="entry name" value="PHYTOENE DESATURASE"/>
    <property type="match status" value="1"/>
</dbReference>
<dbReference type="GO" id="GO:0016491">
    <property type="term" value="F:oxidoreductase activity"/>
    <property type="evidence" value="ECO:0007669"/>
    <property type="project" value="InterPro"/>
</dbReference>
<name>B2KD52_ELUMP</name>
<evidence type="ECO:0000313" key="4">
    <source>
        <dbReference type="Proteomes" id="UP000001029"/>
    </source>
</evidence>
<proteinExistence type="inferred from homology"/>
<dbReference type="InterPro" id="IPR036188">
    <property type="entry name" value="FAD/NAD-bd_sf"/>
</dbReference>
<dbReference type="SUPFAM" id="SSF51971">
    <property type="entry name" value="Nucleotide-binding domain"/>
    <property type="match status" value="1"/>
</dbReference>
<dbReference type="Gene3D" id="3.50.50.60">
    <property type="entry name" value="FAD/NAD(P)-binding domain"/>
    <property type="match status" value="1"/>
</dbReference>
<dbReference type="AlphaFoldDB" id="B2KD52"/>
<gene>
    <name evidence="3" type="ordered locus">Emin_0893</name>
</gene>
<evidence type="ECO:0000256" key="1">
    <source>
        <dbReference type="ARBA" id="ARBA00006046"/>
    </source>
</evidence>
<dbReference type="Pfam" id="PF01593">
    <property type="entry name" value="Amino_oxidase"/>
    <property type="match status" value="1"/>
</dbReference>
<evidence type="ECO:0000313" key="3">
    <source>
        <dbReference type="EMBL" id="ACC98448.1"/>
    </source>
</evidence>
<reference evidence="3 4" key="1">
    <citation type="journal article" date="2009" name="Appl. Environ. Microbiol.">
        <title>Genomic analysis of 'Elusimicrobium minutum,' the first cultivated representative of the phylum 'Elusimicrobia' (formerly termite group 1).</title>
        <authorList>
            <person name="Herlemann D.P.R."/>
            <person name="Geissinger O."/>
            <person name="Ikeda-Ohtsubo W."/>
            <person name="Kunin V."/>
            <person name="Sun H."/>
            <person name="Lapidus A."/>
            <person name="Hugenholtz P."/>
            <person name="Brune A."/>
        </authorList>
    </citation>
    <scope>NUCLEOTIDE SEQUENCE [LARGE SCALE GENOMIC DNA]</scope>
    <source>
        <strain evidence="3 4">Pei191</strain>
    </source>
</reference>
<evidence type="ECO:0000259" key="2">
    <source>
        <dbReference type="Pfam" id="PF01593"/>
    </source>
</evidence>
<protein>
    <submittedName>
        <fullName evidence="3">Amine oxidase family protein</fullName>
    </submittedName>
</protein>
<dbReference type="RefSeq" id="WP_012415063.1">
    <property type="nucleotide sequence ID" value="NC_010644.1"/>
</dbReference>
<comment type="similarity">
    <text evidence="1">Belongs to the carotenoid/retinoid oxidoreductase family.</text>
</comment>
<dbReference type="InterPro" id="IPR002937">
    <property type="entry name" value="Amino_oxidase"/>
</dbReference>
<keyword evidence="4" id="KW-1185">Reference proteome</keyword>
<feature type="domain" description="Amine oxidase" evidence="2">
    <location>
        <begin position="12"/>
        <end position="416"/>
    </location>
</feature>
<dbReference type="KEGG" id="emi:Emin_0893"/>
<dbReference type="STRING" id="445932.Emin_0893"/>
<dbReference type="OrthoDB" id="9769600at2"/>
<dbReference type="Proteomes" id="UP000001029">
    <property type="component" value="Chromosome"/>
</dbReference>
<accession>B2KD52</accession>
<dbReference type="EMBL" id="CP001055">
    <property type="protein sequence ID" value="ACC98448.1"/>
    <property type="molecule type" value="Genomic_DNA"/>
</dbReference>
<organism evidence="3 4">
    <name type="scientific">Elusimicrobium minutum (strain Pei191)</name>
    <dbReference type="NCBI Taxonomy" id="445932"/>
    <lineage>
        <taxon>Bacteria</taxon>
        <taxon>Pseudomonadati</taxon>
        <taxon>Elusimicrobiota</taxon>
        <taxon>Elusimicrobia</taxon>
        <taxon>Elusimicrobiales</taxon>
        <taxon>Elusimicrobiaceae</taxon>
        <taxon>Elusimicrobium</taxon>
    </lineage>
</organism>
<sequence>MKTDILIIGAGITGLSAAYHIGKKRDFLLLEQDSEPGGLCKSIEQDGFTFDYSGHVAHVQSEYVRALLKKLLAKNVSIVKRKAFAYLQDTMVPFPFQANLSYLKEDIVEECVRALMKESKNKKKSFDNFKQWAAATYGEGICKYFMFPYNEKLWQAKVEELSTAWCSTYVPKTDLEDIIKGAYFKQKENFGYNTHFFYPKKGGIGALTKALAQKTNNIIYNTQVKEIDLKNKKVITNNGEFEYNTIINTTPLKPFTSLCKGLPQEVYEKADKLKHNVVYVLNLGVNREIKNISWIYFPEEKFKFYRVGVQSSFSQEVAPPGAGALYVEISAKPGAKKPNFKELQKEIIKNLVSCDIIKKEDKILTSLWLTINPAYACYNLERETIVPCLTKTLAKHNVVSAGRYGSWEYSFMERNLLEGKVLGDEASAKQP</sequence>
<dbReference type="PANTHER" id="PTHR43734:SF4">
    <property type="entry name" value="AMINE OXIDASE DOMAIN-CONTAINING PROTEIN"/>
    <property type="match status" value="1"/>
</dbReference>